<dbReference type="Proteomes" id="UP001501371">
    <property type="component" value="Unassembled WGS sequence"/>
</dbReference>
<evidence type="ECO:0000313" key="8">
    <source>
        <dbReference type="Proteomes" id="UP001501371"/>
    </source>
</evidence>
<accession>A0ABN1UTX8</accession>
<gene>
    <name evidence="7" type="ORF">GCM10009654_25480</name>
</gene>
<protein>
    <submittedName>
        <fullName evidence="7">LLM class flavin-dependent oxidoreductase</fullName>
    </submittedName>
</protein>
<evidence type="ECO:0000256" key="5">
    <source>
        <dbReference type="SAM" id="MobiDB-lite"/>
    </source>
</evidence>
<sequence>MLRLARKDSLTCGRSNSPMPRLRASAWPTRPPSDASLPYRPGLTACGAVSGPAVIGSTMSLEFLWYIPNTVEPGHRGDDTTTGWGSIEYSTDLARAAEEHGWGGALLGTGWGRPDTFTVATALAARTTTFKPLIAVRPGYWQPAHFAGAAATLDQLSRGRVLVNIVSGLDTPAAYGDTNVDPARRYTRTQEFLHLVRRLWTEEDVTFHGEHFQVTASTVAPRPYATGDREHPTLYFGGASEAAERVSATEADVQLFWGEPLAGLAERIDRLKTLSRQVGRRHKPLEFGLRITTLVRDTTEEAWRAAEQKVAKMAADSGEGATWAGNRATAVGQRRLFELAERGEVLDTCLYTTPGRFGGGGAATTWLVGSADDVAGALENYRKLGITHFVLSDTPYKQEIGRIGDQLLPKLRQAPG</sequence>
<name>A0ABN1UTX8_9ACTN</name>
<dbReference type="Gene3D" id="3.20.20.30">
    <property type="entry name" value="Luciferase-like domain"/>
    <property type="match status" value="1"/>
</dbReference>
<organism evidence="7 8">
    <name type="scientific">Streptomyces hebeiensis</name>
    <dbReference type="NCBI Taxonomy" id="229486"/>
    <lineage>
        <taxon>Bacteria</taxon>
        <taxon>Bacillati</taxon>
        <taxon>Actinomycetota</taxon>
        <taxon>Actinomycetes</taxon>
        <taxon>Kitasatosporales</taxon>
        <taxon>Streptomycetaceae</taxon>
        <taxon>Streptomyces</taxon>
    </lineage>
</organism>
<dbReference type="PANTHER" id="PTHR42847">
    <property type="entry name" value="ALKANESULFONATE MONOOXYGENASE"/>
    <property type="match status" value="1"/>
</dbReference>
<evidence type="ECO:0000256" key="3">
    <source>
        <dbReference type="ARBA" id="ARBA00023002"/>
    </source>
</evidence>
<evidence type="ECO:0000313" key="7">
    <source>
        <dbReference type="EMBL" id="GAA1167339.1"/>
    </source>
</evidence>
<feature type="region of interest" description="Disordered" evidence="5">
    <location>
        <begin position="1"/>
        <end position="33"/>
    </location>
</feature>
<dbReference type="EMBL" id="BAAAKV010000019">
    <property type="protein sequence ID" value="GAA1167339.1"/>
    <property type="molecule type" value="Genomic_DNA"/>
</dbReference>
<evidence type="ECO:0000256" key="1">
    <source>
        <dbReference type="ARBA" id="ARBA00022630"/>
    </source>
</evidence>
<dbReference type="SUPFAM" id="SSF51679">
    <property type="entry name" value="Bacterial luciferase-like"/>
    <property type="match status" value="1"/>
</dbReference>
<dbReference type="PANTHER" id="PTHR42847:SF4">
    <property type="entry name" value="ALKANESULFONATE MONOOXYGENASE-RELATED"/>
    <property type="match status" value="1"/>
</dbReference>
<feature type="domain" description="Luciferase-like" evidence="6">
    <location>
        <begin position="70"/>
        <end position="388"/>
    </location>
</feature>
<dbReference type="InterPro" id="IPR011251">
    <property type="entry name" value="Luciferase-like_dom"/>
</dbReference>
<reference evidence="7 8" key="1">
    <citation type="journal article" date="2019" name="Int. J. Syst. Evol. Microbiol.">
        <title>The Global Catalogue of Microorganisms (GCM) 10K type strain sequencing project: providing services to taxonomists for standard genome sequencing and annotation.</title>
        <authorList>
            <consortium name="The Broad Institute Genomics Platform"/>
            <consortium name="The Broad Institute Genome Sequencing Center for Infectious Disease"/>
            <person name="Wu L."/>
            <person name="Ma J."/>
        </authorList>
    </citation>
    <scope>NUCLEOTIDE SEQUENCE [LARGE SCALE GENOMIC DNA]</scope>
    <source>
        <strain evidence="7 8">JCM 12696</strain>
    </source>
</reference>
<keyword evidence="1" id="KW-0285">Flavoprotein</keyword>
<keyword evidence="4" id="KW-0503">Monooxygenase</keyword>
<keyword evidence="2" id="KW-0288">FMN</keyword>
<evidence type="ECO:0000256" key="2">
    <source>
        <dbReference type="ARBA" id="ARBA00022643"/>
    </source>
</evidence>
<dbReference type="InterPro" id="IPR036661">
    <property type="entry name" value="Luciferase-like_sf"/>
</dbReference>
<keyword evidence="8" id="KW-1185">Reference proteome</keyword>
<evidence type="ECO:0000256" key="4">
    <source>
        <dbReference type="ARBA" id="ARBA00023033"/>
    </source>
</evidence>
<keyword evidence="3" id="KW-0560">Oxidoreductase</keyword>
<dbReference type="InterPro" id="IPR050172">
    <property type="entry name" value="SsuD_RutA_monooxygenase"/>
</dbReference>
<dbReference type="Pfam" id="PF00296">
    <property type="entry name" value="Bac_luciferase"/>
    <property type="match status" value="1"/>
</dbReference>
<comment type="caution">
    <text evidence="7">The sequence shown here is derived from an EMBL/GenBank/DDBJ whole genome shotgun (WGS) entry which is preliminary data.</text>
</comment>
<proteinExistence type="predicted"/>
<dbReference type="CDD" id="cd01094">
    <property type="entry name" value="Alkanesulfonate_monoxygenase"/>
    <property type="match status" value="1"/>
</dbReference>
<evidence type="ECO:0000259" key="6">
    <source>
        <dbReference type="Pfam" id="PF00296"/>
    </source>
</evidence>